<keyword evidence="4" id="KW-0326">Glycosidase</keyword>
<keyword evidence="2" id="KW-0378">Hydrolase</keyword>
<organism evidence="7 8">
    <name type="scientific">Luteimonas salinilitoris</name>
    <dbReference type="NCBI Taxonomy" id="3237697"/>
    <lineage>
        <taxon>Bacteria</taxon>
        <taxon>Pseudomonadati</taxon>
        <taxon>Pseudomonadota</taxon>
        <taxon>Gammaproteobacteria</taxon>
        <taxon>Lysobacterales</taxon>
        <taxon>Lysobacteraceae</taxon>
        <taxon>Luteimonas</taxon>
    </lineage>
</organism>
<evidence type="ECO:0000256" key="1">
    <source>
        <dbReference type="ARBA" id="ARBA00022729"/>
    </source>
</evidence>
<keyword evidence="3" id="KW-0119">Carbohydrate metabolism</keyword>
<dbReference type="PANTHER" id="PTHR43739:SF2">
    <property type="entry name" value="OLIGOXYLOGLUCAN-REDUCING END-SPECIFIC XYLOGLUCANASE-RELATED"/>
    <property type="match status" value="1"/>
</dbReference>
<dbReference type="EMBL" id="JBFWIC010000044">
    <property type="protein sequence ID" value="MEZ0476664.1"/>
    <property type="molecule type" value="Genomic_DNA"/>
</dbReference>
<keyword evidence="8" id="KW-1185">Reference proteome</keyword>
<comment type="similarity">
    <text evidence="6">Belongs to the glycosyl hydrolase 74 family.</text>
</comment>
<dbReference type="InterPro" id="IPR052025">
    <property type="entry name" value="Xyloglucanase_GH74"/>
</dbReference>
<evidence type="ECO:0000313" key="7">
    <source>
        <dbReference type="EMBL" id="MEZ0476664.1"/>
    </source>
</evidence>
<evidence type="ECO:0000256" key="4">
    <source>
        <dbReference type="ARBA" id="ARBA00023295"/>
    </source>
</evidence>
<evidence type="ECO:0000256" key="6">
    <source>
        <dbReference type="ARBA" id="ARBA00037986"/>
    </source>
</evidence>
<reference evidence="7 8" key="1">
    <citation type="submission" date="2024-07" db="EMBL/GenBank/DDBJ databases">
        <title>Luteimonas salilacus sp. nov., isolated from the shore soil of Salt Lake in Tibet of China.</title>
        <authorList>
            <person name="Zhang X."/>
            <person name="Li A."/>
        </authorList>
    </citation>
    <scope>NUCLEOTIDE SEQUENCE [LARGE SCALE GENOMIC DNA]</scope>
    <source>
        <strain evidence="7 8">B3-2-R+30</strain>
    </source>
</reference>
<gene>
    <name evidence="7" type="ORF">AB6713_18920</name>
</gene>
<evidence type="ECO:0000256" key="3">
    <source>
        <dbReference type="ARBA" id="ARBA00023277"/>
    </source>
</evidence>
<dbReference type="CDD" id="cd15482">
    <property type="entry name" value="Sialidase_non-viral"/>
    <property type="match status" value="2"/>
</dbReference>
<accession>A0ABV4HV72</accession>
<keyword evidence="1" id="KW-0732">Signal</keyword>
<evidence type="ECO:0000313" key="8">
    <source>
        <dbReference type="Proteomes" id="UP001566331"/>
    </source>
</evidence>
<sequence>MLALAACACFAAAPYTWRNVAIGGGGFVTGLVFHPTEQGLLYARTDIGGAYRWDAAARRWIPLTDWVGAEDENLLGIESLAIDPNDPERVYLAAGTYTNARSGNGAILRSFDRGRTFQRTDLPFKLGGNEQGRGNGERLAVDPNDGRVLFFGSRGAGLWRSGDRGANWSKVDSFPAIATSASAGVQTPWRGLQHVGIVFVVFDPASGKPGAPTPKLYAGVSTRGTSLYESNDGGATWTAVPKQPEGLRPNHMTRASDGVFYLSYGDEPGPNEMNDGAVWKYAPASGEWQDITPAPQSIDTEGDGFGWGAVTVDPRNPQVLLATTFKRYGPHDEIFRSTDGGCNWKPVLAQSRFDHSTAVWTRDHTPHWMADIKIDPFDADHAMFVTGYGLWASRNLTAFDRGDKVDWWFKNTGLEETVPLELLSPPGAPLLSGLGDIDGFRHDDPDTPMLQYAGPRLTNTESMAYAGQAPQIVVRSGTVRDREHDEVRAAYSLDGGKTWTAFASEPPDGEGAGHITIAADGKHVIWTPSMAANAWISDDFGKRWRKAKGLPARAAVEADKVDEGLYYAFDGATGKLYVSDNGGVEFKEVAASVGESGDRFDPQIRPDPQRSAVVYLTASRRGLLRWSAGKLERLAGVEYADALGLGKAKDGSDAPTLFVSGKVDGRSGLFRSDDDGRHWQRIDDDAHRYGRIRIIVGDPRVHGRVYLGTHGRGIVYGDPL</sequence>
<evidence type="ECO:0000256" key="2">
    <source>
        <dbReference type="ARBA" id="ARBA00022801"/>
    </source>
</evidence>
<keyword evidence="5" id="KW-0624">Polysaccharide degradation</keyword>
<name>A0ABV4HV72_9GAMM</name>
<dbReference type="PANTHER" id="PTHR43739">
    <property type="entry name" value="XYLOGLUCANASE (EUROFUNG)"/>
    <property type="match status" value="1"/>
</dbReference>
<protein>
    <submittedName>
        <fullName evidence="7">Cellulase</fullName>
    </submittedName>
</protein>
<comment type="caution">
    <text evidence="7">The sequence shown here is derived from an EMBL/GenBank/DDBJ whole genome shotgun (WGS) entry which is preliminary data.</text>
</comment>
<dbReference type="Gene3D" id="2.130.10.10">
    <property type="entry name" value="YVTN repeat-like/Quinoprotein amine dehydrogenase"/>
    <property type="match status" value="2"/>
</dbReference>
<evidence type="ECO:0000256" key="5">
    <source>
        <dbReference type="ARBA" id="ARBA00023326"/>
    </source>
</evidence>
<dbReference type="RefSeq" id="WP_370565769.1">
    <property type="nucleotide sequence ID" value="NZ_JBFWIB010000025.1"/>
</dbReference>
<proteinExistence type="inferred from homology"/>
<dbReference type="InterPro" id="IPR015943">
    <property type="entry name" value="WD40/YVTN_repeat-like_dom_sf"/>
</dbReference>
<dbReference type="Proteomes" id="UP001566331">
    <property type="component" value="Unassembled WGS sequence"/>
</dbReference>
<dbReference type="SUPFAM" id="SSF110296">
    <property type="entry name" value="Oligoxyloglucan reducing end-specific cellobiohydrolase"/>
    <property type="match status" value="2"/>
</dbReference>